<evidence type="ECO:0000313" key="1">
    <source>
        <dbReference type="EMBL" id="CAB1367293.1"/>
    </source>
</evidence>
<dbReference type="Proteomes" id="UP000515733">
    <property type="component" value="Chromosome"/>
</dbReference>
<sequence length="122" mass="14112">MLFGNLKEIREFERRRLPFMCSLEDREILISIGYADEIGTPLSLKELTLELTGLNLMGLGSTTTIRRRLIRLINHGMVVKRIANHDGRVIHLMLSSKALRLFAGYGRMMMGMRWPRAQRLAR</sequence>
<dbReference type="SUPFAM" id="SSF46785">
    <property type="entry name" value="Winged helix' DNA-binding domain"/>
    <property type="match status" value="1"/>
</dbReference>
<gene>
    <name evidence="1" type="ORF">DENOEST_0121</name>
</gene>
<dbReference type="EMBL" id="LR778301">
    <property type="protein sequence ID" value="CAB1367293.1"/>
    <property type="molecule type" value="Genomic_DNA"/>
</dbReference>
<reference evidence="1 2" key="1">
    <citation type="submission" date="2020-03" db="EMBL/GenBank/DDBJ databases">
        <authorList>
            <consortium name="Genoscope - CEA"/>
            <person name="William W."/>
        </authorList>
    </citation>
    <scope>NUCLEOTIDE SEQUENCE [LARGE SCALE GENOMIC DNA]</scope>
    <source>
        <strain evidence="2">DSM 16959</strain>
    </source>
</reference>
<dbReference type="KEGG" id="doe:DENOEST_0121"/>
<dbReference type="AlphaFoldDB" id="A0A6S6XT06"/>
<proteinExistence type="predicted"/>
<evidence type="ECO:0008006" key="3">
    <source>
        <dbReference type="Google" id="ProtNLM"/>
    </source>
</evidence>
<accession>A0A6S6XT06</accession>
<dbReference type="InterPro" id="IPR036390">
    <property type="entry name" value="WH_DNA-bd_sf"/>
</dbReference>
<protein>
    <recommendedName>
        <fullName evidence="3">HTH marR-type domain-containing protein</fullName>
    </recommendedName>
</protein>
<name>A0A6S6XT06_9PROT</name>
<keyword evidence="2" id="KW-1185">Reference proteome</keyword>
<organism evidence="1 2">
    <name type="scientific">Denitratisoma oestradiolicum</name>
    <dbReference type="NCBI Taxonomy" id="311182"/>
    <lineage>
        <taxon>Bacteria</taxon>
        <taxon>Pseudomonadati</taxon>
        <taxon>Pseudomonadota</taxon>
        <taxon>Betaproteobacteria</taxon>
        <taxon>Nitrosomonadales</taxon>
        <taxon>Sterolibacteriaceae</taxon>
        <taxon>Denitratisoma</taxon>
    </lineage>
</organism>
<evidence type="ECO:0000313" key="2">
    <source>
        <dbReference type="Proteomes" id="UP000515733"/>
    </source>
</evidence>